<organism evidence="3 4">
    <name type="scientific">Ancylobacter novellus (strain ATCC 8093 / DSM 506 / JCM 20403 / CCM 1077 / IAM 12100 / NBRC 12443 / NCIMB 10456)</name>
    <name type="common">Starkeya novella</name>
    <dbReference type="NCBI Taxonomy" id="639283"/>
    <lineage>
        <taxon>Bacteria</taxon>
        <taxon>Pseudomonadati</taxon>
        <taxon>Pseudomonadota</taxon>
        <taxon>Alphaproteobacteria</taxon>
        <taxon>Hyphomicrobiales</taxon>
        <taxon>Xanthobacteraceae</taxon>
        <taxon>Ancylobacter</taxon>
    </lineage>
</organism>
<dbReference type="InterPro" id="IPR046586">
    <property type="entry name" value="DUF6644"/>
</dbReference>
<keyword evidence="1" id="KW-0812">Transmembrane</keyword>
<keyword evidence="1" id="KW-0472">Membrane</keyword>
<dbReference type="EMBL" id="CP002026">
    <property type="protein sequence ID" value="ADH87905.1"/>
    <property type="molecule type" value="Genomic_DNA"/>
</dbReference>
<feature type="transmembrane region" description="Helical" evidence="1">
    <location>
        <begin position="139"/>
        <end position="160"/>
    </location>
</feature>
<dbReference type="RefSeq" id="WP_013165410.1">
    <property type="nucleotide sequence ID" value="NC_014217.1"/>
</dbReference>
<feature type="transmembrane region" description="Helical" evidence="1">
    <location>
        <begin position="72"/>
        <end position="90"/>
    </location>
</feature>
<keyword evidence="1" id="KW-1133">Transmembrane helix</keyword>
<dbReference type="Proteomes" id="UP000006633">
    <property type="component" value="Chromosome"/>
</dbReference>
<dbReference type="STRING" id="639283.Snov_0572"/>
<reference evidence="3 4" key="1">
    <citation type="journal article" date="2012" name="Stand. Genomic Sci.">
        <title>Complete genome sequence of the facultatively chemolithoautotrophic and methylotrophic alpha Proteobacterium Starkeya novella type strain (ATCC 8093(T)).</title>
        <authorList>
            <person name="Kappler U."/>
            <person name="Davenport K."/>
            <person name="Beatson S."/>
            <person name="Lucas S."/>
            <person name="Lapidus A."/>
            <person name="Copeland A."/>
            <person name="Berry K.W."/>
            <person name="Glavina Del Rio T."/>
            <person name="Hammon N."/>
            <person name="Dalin E."/>
            <person name="Tice H."/>
            <person name="Pitluck S."/>
            <person name="Richardson P."/>
            <person name="Bruce D."/>
            <person name="Goodwin L.A."/>
            <person name="Han C."/>
            <person name="Tapia R."/>
            <person name="Detter J.C."/>
            <person name="Chang Y.J."/>
            <person name="Jeffries C.D."/>
            <person name="Land M."/>
            <person name="Hauser L."/>
            <person name="Kyrpides N.C."/>
            <person name="Goker M."/>
            <person name="Ivanova N."/>
            <person name="Klenk H.P."/>
            <person name="Woyke T."/>
        </authorList>
    </citation>
    <scope>NUCLEOTIDE SEQUENCE [LARGE SCALE GENOMIC DNA]</scope>
    <source>
        <strain evidence="4">ATCC 8093 / DSM 506 / JCM 20403 / CCM 1077 / IAM 12100 / NBRC 12443 / NCIMB 10456</strain>
    </source>
</reference>
<dbReference type="HOGENOM" id="CLU_116250_1_0_5"/>
<evidence type="ECO:0000259" key="2">
    <source>
        <dbReference type="Pfam" id="PF20349"/>
    </source>
</evidence>
<protein>
    <recommendedName>
        <fullName evidence="2">DUF6644 domain-containing protein</fullName>
    </recommendedName>
</protein>
<dbReference type="Pfam" id="PF20349">
    <property type="entry name" value="DUF6644"/>
    <property type="match status" value="1"/>
</dbReference>
<accession>D7A485</accession>
<feature type="transmembrane region" description="Helical" evidence="1">
    <location>
        <begin position="102"/>
        <end position="119"/>
    </location>
</feature>
<evidence type="ECO:0000313" key="3">
    <source>
        <dbReference type="EMBL" id="ADH87905.1"/>
    </source>
</evidence>
<sequence>MELSSLVAPLVTALGSWPGARWLQGSGTAYLFVNATHVLGISLLLGSILVLDLKLLGGLRGVPLAVLGPLNVRVAACGVALAFATGFWLFTVQPREYVGNPAFLIKLGLIALALANVGVQHANPAYGRALEGATVSAGVRVSAAASALLWLAVLVSGRWIGFV</sequence>
<proteinExistence type="predicted"/>
<gene>
    <name evidence="3" type="ordered locus">Snov_0572</name>
</gene>
<dbReference type="eggNOG" id="ENOG5032YK1">
    <property type="taxonomic scope" value="Bacteria"/>
</dbReference>
<keyword evidence="4" id="KW-1185">Reference proteome</keyword>
<dbReference type="KEGG" id="sno:Snov_0572"/>
<name>D7A485_ANCN5</name>
<evidence type="ECO:0000256" key="1">
    <source>
        <dbReference type="SAM" id="Phobius"/>
    </source>
</evidence>
<dbReference type="OrthoDB" id="118399at2"/>
<feature type="domain" description="DUF6644" evidence="2">
    <location>
        <begin position="31"/>
        <end position="162"/>
    </location>
</feature>
<evidence type="ECO:0000313" key="4">
    <source>
        <dbReference type="Proteomes" id="UP000006633"/>
    </source>
</evidence>
<dbReference type="AlphaFoldDB" id="D7A485"/>
<feature type="transmembrane region" description="Helical" evidence="1">
    <location>
        <begin position="31"/>
        <end position="51"/>
    </location>
</feature>